<organism evidence="10 11">
    <name type="scientific">Vreelandella janggokensis</name>
    <dbReference type="NCBI Taxonomy" id="370767"/>
    <lineage>
        <taxon>Bacteria</taxon>
        <taxon>Pseudomonadati</taxon>
        <taxon>Pseudomonadota</taxon>
        <taxon>Gammaproteobacteria</taxon>
        <taxon>Oceanospirillales</taxon>
        <taxon>Halomonadaceae</taxon>
        <taxon>Vreelandella</taxon>
    </lineage>
</organism>
<feature type="domain" description="MacB-like periplasmic core" evidence="9">
    <location>
        <begin position="486"/>
        <end position="692"/>
    </location>
</feature>
<evidence type="ECO:0000256" key="2">
    <source>
        <dbReference type="ARBA" id="ARBA00022475"/>
    </source>
</evidence>
<evidence type="ECO:0000256" key="7">
    <source>
        <dbReference type="SAM" id="Phobius"/>
    </source>
</evidence>
<dbReference type="InterPro" id="IPR003838">
    <property type="entry name" value="ABC3_permease_C"/>
</dbReference>
<keyword evidence="11" id="KW-1185">Reference proteome</keyword>
<name>A0ABT4IYC8_9GAMM</name>
<gene>
    <name evidence="10" type="ORF">L0635_16495</name>
</gene>
<feature type="domain" description="ABC3 transporter permease C-terminal" evidence="8">
    <location>
        <begin position="260"/>
        <end position="382"/>
    </location>
</feature>
<evidence type="ECO:0000313" key="11">
    <source>
        <dbReference type="Proteomes" id="UP001321125"/>
    </source>
</evidence>
<feature type="transmembrane region" description="Helical" evidence="7">
    <location>
        <begin position="481"/>
        <end position="501"/>
    </location>
</feature>
<feature type="transmembrane region" description="Helical" evidence="7">
    <location>
        <begin position="354"/>
        <end position="377"/>
    </location>
</feature>
<dbReference type="RefSeq" id="WP_268902304.1">
    <property type="nucleotide sequence ID" value="NZ_JAKNQT010000004.1"/>
</dbReference>
<feature type="region of interest" description="Disordered" evidence="6">
    <location>
        <begin position="150"/>
        <end position="186"/>
    </location>
</feature>
<feature type="compositionally biased region" description="Acidic residues" evidence="6">
    <location>
        <begin position="171"/>
        <end position="181"/>
    </location>
</feature>
<dbReference type="InterPro" id="IPR025857">
    <property type="entry name" value="MacB_PCD"/>
</dbReference>
<keyword evidence="2" id="KW-1003">Cell membrane</keyword>
<evidence type="ECO:0000259" key="9">
    <source>
        <dbReference type="Pfam" id="PF12704"/>
    </source>
</evidence>
<feature type="transmembrane region" description="Helical" evidence="7">
    <location>
        <begin position="404"/>
        <end position="425"/>
    </location>
</feature>
<dbReference type="PANTHER" id="PTHR30287:SF2">
    <property type="entry name" value="BLL1001 PROTEIN"/>
    <property type="match status" value="1"/>
</dbReference>
<evidence type="ECO:0000256" key="1">
    <source>
        <dbReference type="ARBA" id="ARBA00004651"/>
    </source>
</evidence>
<evidence type="ECO:0000256" key="6">
    <source>
        <dbReference type="SAM" id="MobiDB-lite"/>
    </source>
</evidence>
<evidence type="ECO:0000256" key="3">
    <source>
        <dbReference type="ARBA" id="ARBA00022692"/>
    </source>
</evidence>
<feature type="transmembrane region" description="Helical" evidence="7">
    <location>
        <begin position="431"/>
        <end position="460"/>
    </location>
</feature>
<dbReference type="EMBL" id="JAKNQU010000007">
    <property type="protein sequence ID" value="MCZ0928678.1"/>
    <property type="molecule type" value="Genomic_DNA"/>
</dbReference>
<feature type="transmembrane region" description="Helical" evidence="7">
    <location>
        <begin position="300"/>
        <end position="327"/>
    </location>
</feature>
<keyword evidence="5 7" id="KW-0472">Membrane</keyword>
<dbReference type="Proteomes" id="UP001321125">
    <property type="component" value="Unassembled WGS sequence"/>
</dbReference>
<comment type="caution">
    <text evidence="10">The sequence shown here is derived from an EMBL/GenBank/DDBJ whole genome shotgun (WGS) entry which is preliminary data.</text>
</comment>
<evidence type="ECO:0000313" key="10">
    <source>
        <dbReference type="EMBL" id="MCZ0928678.1"/>
    </source>
</evidence>
<protein>
    <submittedName>
        <fullName evidence="10">ABC transporter permease</fullName>
    </submittedName>
</protein>
<sequence>MILRVLATLLAHYRRRPGQLAMLLLGLWVASALWSSVQAVNATAKDSYARANALFSANLDELSRRDGQPLTREDYLRLRREGFPVSPMLEGTLEIDGERLTIVGIEPLTLPSSNTLGASGAALTAFITPPWQTRLAPDTLDLLGLSRQQAPGMTPAVDSAGDRAGDRAGDSAEDIAGDNIEDSGQRLPPLALRTDLPPNTLVMDIAAAALLLDRDNTLSQLVTAPGALSTAPEGYRLTRAATLASPEQLTESFHLNLTALALLSLVVGLFIVQAALGLAMEQRVTTLRTLRALGVPAATLVMAILLELLVFGVLGAALGLASGIWLAGQLLPDVATTLSSLYQADVNRSLVLPWHYWVGSLAITFGGLLLAGSGVLWRAARLNVLALGQSQAWRLAYQRQLNRMTLGAAAVAVLALGLVLWLSLLPPGQGVLISFGFVAALLLSSALCLPPLINGVLHLLQRWLRRHPLAHWAVADIQLQLPRLSLAMMALLIALATNLGVSSMVGGFRLTFLDWLDQRLAAPLYVNASPSTLAPMLDWLDARPDVAETLPTARGSVDLLAMDDAQEQGTRKRIALFGITPAPTITDRWPLLDTTEGRPTAWAALSANSVFINEQMAVAQQLVPGDAVTLDTPQGARPFEIAAVYPDYGNPRQQILVPTEVLIQRFSGEVASIGLVVNDRADRQALRQAMTDRFDVSTEAMVDQQEIKRLATQIFERTFTITRALNGLTLGVAALALLATLLAQARERRRQLASLWALGVPRKTLTFLPLFQLGGLALFTGVVAIPLGIAITWTLVAIINVAAFGWRLPLYLFPWDILITLITALGVALAAAALPSIQLWRTSPQAMLNQGAT</sequence>
<dbReference type="Pfam" id="PF12704">
    <property type="entry name" value="MacB_PCD"/>
    <property type="match status" value="1"/>
</dbReference>
<accession>A0ABT4IYC8</accession>
<evidence type="ECO:0000256" key="5">
    <source>
        <dbReference type="ARBA" id="ARBA00023136"/>
    </source>
</evidence>
<dbReference type="PANTHER" id="PTHR30287">
    <property type="entry name" value="MEMBRANE COMPONENT OF PREDICTED ABC SUPERFAMILY METABOLITE UPTAKE TRANSPORTER"/>
    <property type="match status" value="1"/>
</dbReference>
<feature type="transmembrane region" description="Helical" evidence="7">
    <location>
        <begin position="257"/>
        <end position="279"/>
    </location>
</feature>
<proteinExistence type="predicted"/>
<keyword evidence="4 7" id="KW-1133">Transmembrane helix</keyword>
<feature type="transmembrane region" description="Helical" evidence="7">
    <location>
        <begin position="817"/>
        <end position="840"/>
    </location>
</feature>
<dbReference type="Pfam" id="PF02687">
    <property type="entry name" value="FtsX"/>
    <property type="match status" value="2"/>
</dbReference>
<feature type="compositionally biased region" description="Basic and acidic residues" evidence="6">
    <location>
        <begin position="160"/>
        <end position="170"/>
    </location>
</feature>
<evidence type="ECO:0000256" key="4">
    <source>
        <dbReference type="ARBA" id="ARBA00022989"/>
    </source>
</evidence>
<keyword evidence="3 7" id="KW-0812">Transmembrane</keyword>
<feature type="transmembrane region" description="Helical" evidence="7">
    <location>
        <begin position="724"/>
        <end position="743"/>
    </location>
</feature>
<feature type="domain" description="ABC3 transporter permease C-terminal" evidence="8">
    <location>
        <begin position="727"/>
        <end position="844"/>
    </location>
</feature>
<evidence type="ECO:0000259" key="8">
    <source>
        <dbReference type="Pfam" id="PF02687"/>
    </source>
</evidence>
<dbReference type="InterPro" id="IPR038766">
    <property type="entry name" value="Membrane_comp_ABC_pdt"/>
</dbReference>
<reference evidence="10 11" key="1">
    <citation type="submission" date="2022-02" db="EMBL/GenBank/DDBJ databases">
        <title>Study of halophilic communities from a Mexican lake.</title>
        <authorList>
            <person name="Hernandez-Soto L.M."/>
            <person name="Martinez-Abarca F."/>
            <person name="Ramirez-Saad H.C."/>
            <person name="Aguirre-Garrido J.F."/>
        </authorList>
    </citation>
    <scope>NUCLEOTIDE SEQUENCE [LARGE SCALE GENOMIC DNA]</scope>
    <source>
        <strain evidence="10 11">Hjan13</strain>
    </source>
</reference>
<comment type="subcellular location">
    <subcellularLocation>
        <location evidence="1">Cell membrane</location>
        <topology evidence="1">Multi-pass membrane protein</topology>
    </subcellularLocation>
</comment>